<dbReference type="InterPro" id="IPR036388">
    <property type="entry name" value="WH-like_DNA-bd_sf"/>
</dbReference>
<dbReference type="InterPro" id="IPR011991">
    <property type="entry name" value="ArsR-like_HTH"/>
</dbReference>
<name>A0ABU6AUX5_9NOCA</name>
<accession>A0ABU6AUX5</accession>
<protein>
    <submittedName>
        <fullName evidence="1">Helix-turn-helix domain-containing protein</fullName>
    </submittedName>
</protein>
<dbReference type="Proteomes" id="UP001348098">
    <property type="component" value="Unassembled WGS sequence"/>
</dbReference>
<keyword evidence="2" id="KW-1185">Reference proteome</keyword>
<dbReference type="SUPFAM" id="SSF46785">
    <property type="entry name" value="Winged helix' DNA-binding domain"/>
    <property type="match status" value="1"/>
</dbReference>
<evidence type="ECO:0000313" key="2">
    <source>
        <dbReference type="Proteomes" id="UP001348098"/>
    </source>
</evidence>
<gene>
    <name evidence="1" type="ORF">U3653_14225</name>
</gene>
<comment type="caution">
    <text evidence="1">The sequence shown here is derived from an EMBL/GenBank/DDBJ whole genome shotgun (WGS) entry which is preliminary data.</text>
</comment>
<sequence length="233" mass="25143">MTSDAAIGAVAALDDELRRGMYRYIRGARRPVTRDEAAEQVGISRKLAAFHLDKLVDAGLLRARYEQVGGVRRVGRAPKVYEPADTDVQVSIPERRHQVLAEILADAVLAESAGETSREAAIRVAGDRGAEDGRALRRQLRPGRLGPERALTLLRSSLTDQGFEPSREGSGCLRLRNCPFHPLAAKAPHLVCGINHAYLRGFLDGLEADSVTAILAPAAGECCVELRSTASRG</sequence>
<reference evidence="1 2" key="1">
    <citation type="submission" date="2023-12" db="EMBL/GenBank/DDBJ databases">
        <title>novel species in genus Nocarida.</title>
        <authorList>
            <person name="Li Z."/>
        </authorList>
    </citation>
    <scope>NUCLEOTIDE SEQUENCE [LARGE SCALE GENOMIC DNA]</scope>
    <source>
        <strain evidence="1 2">CDC186</strain>
    </source>
</reference>
<organism evidence="1 2">
    <name type="scientific">Nocardia implantans</name>
    <dbReference type="NCBI Taxonomy" id="3108168"/>
    <lineage>
        <taxon>Bacteria</taxon>
        <taxon>Bacillati</taxon>
        <taxon>Actinomycetota</taxon>
        <taxon>Actinomycetes</taxon>
        <taxon>Mycobacteriales</taxon>
        <taxon>Nocardiaceae</taxon>
        <taxon>Nocardia</taxon>
    </lineage>
</organism>
<dbReference type="Gene3D" id="1.10.10.10">
    <property type="entry name" value="Winged helix-like DNA-binding domain superfamily/Winged helix DNA-binding domain"/>
    <property type="match status" value="1"/>
</dbReference>
<dbReference type="EMBL" id="JAYKYQ010000005">
    <property type="protein sequence ID" value="MEB3511181.1"/>
    <property type="molecule type" value="Genomic_DNA"/>
</dbReference>
<dbReference type="CDD" id="cd00090">
    <property type="entry name" value="HTH_ARSR"/>
    <property type="match status" value="1"/>
</dbReference>
<dbReference type="InterPro" id="IPR036390">
    <property type="entry name" value="WH_DNA-bd_sf"/>
</dbReference>
<proteinExistence type="predicted"/>
<dbReference type="Pfam" id="PF12840">
    <property type="entry name" value="HTH_20"/>
    <property type="match status" value="1"/>
</dbReference>
<dbReference type="RefSeq" id="WP_195080128.1">
    <property type="nucleotide sequence ID" value="NZ_JAYESH010000002.1"/>
</dbReference>
<evidence type="ECO:0000313" key="1">
    <source>
        <dbReference type="EMBL" id="MEB3511181.1"/>
    </source>
</evidence>